<evidence type="ECO:0000256" key="4">
    <source>
        <dbReference type="ARBA" id="ARBA00023180"/>
    </source>
</evidence>
<dbReference type="GO" id="GO:0007156">
    <property type="term" value="P:homophilic cell adhesion via plasma membrane adhesion molecules"/>
    <property type="evidence" value="ECO:0007669"/>
    <property type="project" value="InterPro"/>
</dbReference>
<evidence type="ECO:0000256" key="1">
    <source>
        <dbReference type="ARBA" id="ARBA00004167"/>
    </source>
</evidence>
<accession>A0A2J7PTD5</accession>
<comment type="caution">
    <text evidence="8">The sequence shown here is derived from an EMBL/GenBank/DDBJ whole genome shotgun (WGS) entry which is preliminary data.</text>
</comment>
<dbReference type="AlphaFoldDB" id="A0A2J7PTD5"/>
<proteinExistence type="predicted"/>
<feature type="region of interest" description="Disordered" evidence="5">
    <location>
        <begin position="638"/>
        <end position="659"/>
    </location>
</feature>
<keyword evidence="6" id="KW-0472">Membrane</keyword>
<dbReference type="InterPro" id="IPR015919">
    <property type="entry name" value="Cadherin-like_sf"/>
</dbReference>
<organism evidence="8 9">
    <name type="scientific">Cryptotermes secundus</name>
    <dbReference type="NCBI Taxonomy" id="105785"/>
    <lineage>
        <taxon>Eukaryota</taxon>
        <taxon>Metazoa</taxon>
        <taxon>Ecdysozoa</taxon>
        <taxon>Arthropoda</taxon>
        <taxon>Hexapoda</taxon>
        <taxon>Insecta</taxon>
        <taxon>Pterygota</taxon>
        <taxon>Neoptera</taxon>
        <taxon>Polyneoptera</taxon>
        <taxon>Dictyoptera</taxon>
        <taxon>Blattodea</taxon>
        <taxon>Blattoidea</taxon>
        <taxon>Termitoidae</taxon>
        <taxon>Kalotermitidae</taxon>
        <taxon>Cryptotermitinae</taxon>
        <taxon>Cryptotermes</taxon>
    </lineage>
</organism>
<name>A0A2J7PTD5_9NEOP</name>
<dbReference type="OrthoDB" id="8193164at2759"/>
<feature type="transmembrane region" description="Helical" evidence="6">
    <location>
        <begin position="589"/>
        <end position="614"/>
    </location>
</feature>
<keyword evidence="9" id="KW-1185">Reference proteome</keyword>
<dbReference type="EMBL" id="NEVH01021581">
    <property type="protein sequence ID" value="PNF19603.1"/>
    <property type="molecule type" value="Genomic_DNA"/>
</dbReference>
<keyword evidence="3 6" id="KW-1133">Transmembrane helix</keyword>
<evidence type="ECO:0000256" key="2">
    <source>
        <dbReference type="ARBA" id="ARBA00022692"/>
    </source>
</evidence>
<keyword evidence="4" id="KW-0325">Glycoprotein</keyword>
<dbReference type="CDD" id="cd12087">
    <property type="entry name" value="TM_EGFR-like"/>
    <property type="match status" value="1"/>
</dbReference>
<dbReference type="SUPFAM" id="SSF49313">
    <property type="entry name" value="Cadherin-like"/>
    <property type="match status" value="1"/>
</dbReference>
<feature type="region of interest" description="Disordered" evidence="5">
    <location>
        <begin position="119"/>
        <end position="139"/>
    </location>
</feature>
<feature type="region of interest" description="Disordered" evidence="5">
    <location>
        <begin position="699"/>
        <end position="728"/>
    </location>
</feature>
<evidence type="ECO:0000256" key="3">
    <source>
        <dbReference type="ARBA" id="ARBA00022989"/>
    </source>
</evidence>
<feature type="domain" description="Cadherin" evidence="7">
    <location>
        <begin position="398"/>
        <end position="471"/>
    </location>
</feature>
<dbReference type="InterPro" id="IPR002126">
    <property type="entry name" value="Cadherin-like_dom"/>
</dbReference>
<sequence>ITTHCPEVTDPSEETTECQECTPCPSEDTTSTSSSTSGTTEASTCTTEPTTVCPPCTTEVVTDCPTETTATCPEVTCATESTTLPCSCPPIITCPEITTHCPEVTDPSEETTECQECTPCPSEDTTSTSSSTSAPSEQKWVHFRDPEAITSIYEQQTGYIKTMSAFCSHECTKVYKIETGPLSDSLFIEHETGKVNVTKNIKDGGHFIVRVDANIEGDTYTETARVHLNVMSLQPCLNGSQWKYSITTKQIQEGLKSPYSLESCDYGDGCECTLENITPEKANDYFTFGREIVLHKEIDREDADLFPDQSYTDIVLQLKLSCESGMNMAHELWNIRSQSVLDEIGNIEYDVLKTVLVLKIGDENDNRPQFKTITSPLTVGYPNAEIAKQMLPPYLTQVQATDIDFGGNAVIKYSLTPNDQFTIHEETGVIYPVAGAFNYKDTHFSVHASDAEGEGEPLEVNVKILSHDNLLVVKKRGSVLEDTDTVLQKISSITKYNIKLLSAAVIARDDIDYDEDGDDDVGNIHRQLGKSTRNPSNSLLRLVIYGLNSREEPLDYSDIKAHLEGEAEFRAESWTNASNSSDGSSDASLLVAVIVLSVILVLVIGGFSVFYLVYVRSKRNKRSSDAYVDVLTKSDGYSTPPLEEIGTTSTSEDKSNPLPNVQFASTTEVTESFPPSPSLPRITITNPYEEISNGAVLRDFDHGTTDDFQSSCDENEKEENDNNGVTRKKSIVTFNDNVERIEIERL</sequence>
<dbReference type="SMART" id="SM00112">
    <property type="entry name" value="CA"/>
    <property type="match status" value="1"/>
</dbReference>
<evidence type="ECO:0000313" key="8">
    <source>
        <dbReference type="EMBL" id="PNF19603.1"/>
    </source>
</evidence>
<feature type="region of interest" description="Disordered" evidence="5">
    <location>
        <begin position="1"/>
        <end position="50"/>
    </location>
</feature>
<comment type="subcellular location">
    <subcellularLocation>
        <location evidence="1">Membrane</location>
        <topology evidence="1">Single-pass membrane protein</topology>
    </subcellularLocation>
</comment>
<feature type="non-terminal residue" evidence="8">
    <location>
        <position position="1"/>
    </location>
</feature>
<keyword evidence="2 6" id="KW-0812">Transmembrane</keyword>
<dbReference type="GO" id="GO:0005509">
    <property type="term" value="F:calcium ion binding"/>
    <property type="evidence" value="ECO:0007669"/>
    <property type="project" value="InterPro"/>
</dbReference>
<evidence type="ECO:0000259" key="7">
    <source>
        <dbReference type="SMART" id="SM00112"/>
    </source>
</evidence>
<evidence type="ECO:0000256" key="5">
    <source>
        <dbReference type="SAM" id="MobiDB-lite"/>
    </source>
</evidence>
<dbReference type="PANTHER" id="PTHR24028:SF328">
    <property type="entry name" value="CADHERIN-3"/>
    <property type="match status" value="1"/>
</dbReference>
<reference evidence="8 9" key="1">
    <citation type="submission" date="2017-12" db="EMBL/GenBank/DDBJ databases">
        <title>Hemimetabolous genomes reveal molecular basis of termite eusociality.</title>
        <authorList>
            <person name="Harrison M.C."/>
            <person name="Jongepier E."/>
            <person name="Robertson H.M."/>
            <person name="Arning N."/>
            <person name="Bitard-Feildel T."/>
            <person name="Chao H."/>
            <person name="Childers C.P."/>
            <person name="Dinh H."/>
            <person name="Doddapaneni H."/>
            <person name="Dugan S."/>
            <person name="Gowin J."/>
            <person name="Greiner C."/>
            <person name="Han Y."/>
            <person name="Hu H."/>
            <person name="Hughes D.S.T."/>
            <person name="Huylmans A.-K."/>
            <person name="Kemena C."/>
            <person name="Kremer L.P.M."/>
            <person name="Lee S.L."/>
            <person name="Lopez-Ezquerra A."/>
            <person name="Mallet L."/>
            <person name="Monroy-Kuhn J.M."/>
            <person name="Moser A."/>
            <person name="Murali S.C."/>
            <person name="Muzny D.M."/>
            <person name="Otani S."/>
            <person name="Piulachs M.-D."/>
            <person name="Poelchau M."/>
            <person name="Qu J."/>
            <person name="Schaub F."/>
            <person name="Wada-Katsumata A."/>
            <person name="Worley K.C."/>
            <person name="Xie Q."/>
            <person name="Ylla G."/>
            <person name="Poulsen M."/>
            <person name="Gibbs R.A."/>
            <person name="Schal C."/>
            <person name="Richards S."/>
            <person name="Belles X."/>
            <person name="Korb J."/>
            <person name="Bornberg-Bauer E."/>
        </authorList>
    </citation>
    <scope>NUCLEOTIDE SEQUENCE [LARGE SCALE GENOMIC DNA]</scope>
    <source>
        <tissue evidence="8">Whole body</tissue>
    </source>
</reference>
<dbReference type="InterPro" id="IPR050174">
    <property type="entry name" value="Protocadherin/Cadherin-CA"/>
</dbReference>
<dbReference type="Gene3D" id="2.60.40.60">
    <property type="entry name" value="Cadherins"/>
    <property type="match status" value="1"/>
</dbReference>
<dbReference type="Proteomes" id="UP000235965">
    <property type="component" value="Unassembled WGS sequence"/>
</dbReference>
<dbReference type="PANTHER" id="PTHR24028">
    <property type="entry name" value="CADHERIN-87A"/>
    <property type="match status" value="1"/>
</dbReference>
<dbReference type="CDD" id="cd11304">
    <property type="entry name" value="Cadherin_repeat"/>
    <property type="match status" value="1"/>
</dbReference>
<feature type="compositionally biased region" description="Low complexity" evidence="5">
    <location>
        <begin position="119"/>
        <end position="133"/>
    </location>
</feature>
<evidence type="ECO:0000256" key="6">
    <source>
        <dbReference type="SAM" id="Phobius"/>
    </source>
</evidence>
<gene>
    <name evidence="8" type="ORF">B7P43_G16780</name>
</gene>
<protein>
    <recommendedName>
        <fullName evidence="7">Cadherin domain-containing protein</fullName>
    </recommendedName>
</protein>
<dbReference type="GO" id="GO:0005886">
    <property type="term" value="C:plasma membrane"/>
    <property type="evidence" value="ECO:0007669"/>
    <property type="project" value="TreeGrafter"/>
</dbReference>
<feature type="compositionally biased region" description="Low complexity" evidence="5">
    <location>
        <begin position="18"/>
        <end position="50"/>
    </location>
</feature>
<evidence type="ECO:0000313" key="9">
    <source>
        <dbReference type="Proteomes" id="UP000235965"/>
    </source>
</evidence>